<dbReference type="Pfam" id="PF02878">
    <property type="entry name" value="PGM_PMM_I"/>
    <property type="match status" value="1"/>
</dbReference>
<dbReference type="SUPFAM" id="SSF55957">
    <property type="entry name" value="Phosphoglucomutase, C-terminal domain"/>
    <property type="match status" value="1"/>
</dbReference>
<evidence type="ECO:0000256" key="5">
    <source>
        <dbReference type="ARBA" id="ARBA00022842"/>
    </source>
</evidence>
<dbReference type="RefSeq" id="WP_005174024.1">
    <property type="nucleotide sequence ID" value="NZ_BANR01000006.1"/>
</dbReference>
<evidence type="ECO:0000256" key="7">
    <source>
        <dbReference type="RuleBase" id="RU004326"/>
    </source>
</evidence>
<accession>L7KJ37</accession>
<keyword evidence="3" id="KW-0597">Phosphoprotein</keyword>
<reference evidence="11 12" key="1">
    <citation type="submission" date="2012-12" db="EMBL/GenBank/DDBJ databases">
        <title>Whole genome shotgun sequence of Gordonia aichiensis NBRC 108223.</title>
        <authorList>
            <person name="Isaki-Nakamura S."/>
            <person name="Hosoyama A."/>
            <person name="Tsuchikane K."/>
            <person name="Ando Y."/>
            <person name="Baba S."/>
            <person name="Ohji S."/>
            <person name="Hamada M."/>
            <person name="Tamura T."/>
            <person name="Yamazoe A."/>
            <person name="Yamazaki S."/>
            <person name="Fujita N."/>
        </authorList>
    </citation>
    <scope>NUCLEOTIDE SEQUENCE [LARGE SCALE GENOMIC DNA]</scope>
    <source>
        <strain evidence="11 12">NBRC 108223</strain>
    </source>
</reference>
<feature type="domain" description="Alpha-D-phosphohexomutase alpha/beta/alpha" evidence="9">
    <location>
        <begin position="206"/>
        <end position="304"/>
    </location>
</feature>
<dbReference type="SUPFAM" id="SSF53738">
    <property type="entry name" value="Phosphoglucomutase, first 3 domains"/>
    <property type="match status" value="3"/>
</dbReference>
<proteinExistence type="inferred from homology"/>
<evidence type="ECO:0000256" key="4">
    <source>
        <dbReference type="ARBA" id="ARBA00022723"/>
    </source>
</evidence>
<keyword evidence="12" id="KW-1185">Reference proteome</keyword>
<evidence type="ECO:0000256" key="6">
    <source>
        <dbReference type="ARBA" id="ARBA00023235"/>
    </source>
</evidence>
<feature type="domain" description="Alpha-D-phosphohexomutase alpha/beta/alpha" evidence="8">
    <location>
        <begin position="47"/>
        <end position="181"/>
    </location>
</feature>
<dbReference type="GO" id="GO:0008973">
    <property type="term" value="F:phosphopentomutase activity"/>
    <property type="evidence" value="ECO:0007669"/>
    <property type="project" value="TreeGrafter"/>
</dbReference>
<dbReference type="STRING" id="1220583.GOACH_06_01160"/>
<evidence type="ECO:0000256" key="2">
    <source>
        <dbReference type="ARBA" id="ARBA00010231"/>
    </source>
</evidence>
<dbReference type="PANTHER" id="PTHR45745">
    <property type="entry name" value="PHOSPHOMANNOMUTASE 45A"/>
    <property type="match status" value="1"/>
</dbReference>
<dbReference type="AlphaFoldDB" id="L7KJ37"/>
<dbReference type="Proteomes" id="UP000010988">
    <property type="component" value="Unassembled WGS sequence"/>
</dbReference>
<gene>
    <name evidence="11" type="ORF">GOACH_06_01160</name>
</gene>
<name>L7KJ37_9ACTN</name>
<dbReference type="InterPro" id="IPR016066">
    <property type="entry name" value="A-D-PHexomutase_CS"/>
</dbReference>
<dbReference type="Pfam" id="PF02880">
    <property type="entry name" value="PGM_PMM_III"/>
    <property type="match status" value="1"/>
</dbReference>
<dbReference type="GO" id="GO:0000287">
    <property type="term" value="F:magnesium ion binding"/>
    <property type="evidence" value="ECO:0007669"/>
    <property type="project" value="InterPro"/>
</dbReference>
<dbReference type="Pfam" id="PF02879">
    <property type="entry name" value="PGM_PMM_II"/>
    <property type="match status" value="1"/>
</dbReference>
<evidence type="ECO:0000313" key="11">
    <source>
        <dbReference type="EMBL" id="GAC48619.1"/>
    </source>
</evidence>
<comment type="cofactor">
    <cofactor evidence="1">
        <name>Mg(2+)</name>
        <dbReference type="ChEBI" id="CHEBI:18420"/>
    </cofactor>
</comment>
<evidence type="ECO:0000259" key="8">
    <source>
        <dbReference type="Pfam" id="PF02878"/>
    </source>
</evidence>
<dbReference type="GO" id="GO:0005975">
    <property type="term" value="P:carbohydrate metabolic process"/>
    <property type="evidence" value="ECO:0007669"/>
    <property type="project" value="InterPro"/>
</dbReference>
<dbReference type="PROSITE" id="PS00710">
    <property type="entry name" value="PGM_PMM"/>
    <property type="match status" value="1"/>
</dbReference>
<dbReference type="InterPro" id="IPR005846">
    <property type="entry name" value="A-D-PHexomutase_a/b/a-III"/>
</dbReference>
<evidence type="ECO:0000259" key="9">
    <source>
        <dbReference type="Pfam" id="PF02879"/>
    </source>
</evidence>
<keyword evidence="4 7" id="KW-0479">Metal-binding</keyword>
<evidence type="ECO:0000313" key="12">
    <source>
        <dbReference type="Proteomes" id="UP000010988"/>
    </source>
</evidence>
<dbReference type="InterPro" id="IPR005841">
    <property type="entry name" value="Alpha-D-phosphohexomutase_SF"/>
</dbReference>
<sequence length="595" mass="62047">MNNGLTDGVDAARVAAWIAADPDPAARAELAAAQGADLAARFSGSLRFGTAGLRGPVRAGPNGMNVAVVIRATAGLATWLTRHGHGGGSVVVGRDARHGSEEFAAATAEVLAAAGFRVIMVPAPGPTPLVAFACRDLDAVAGVQITASHNPAGDNGYKVYLAGGAQIVPPADREIEELIAASAGAADIPRQPVEHDPRADEIVPRYLDRVGTRFATVPDASVRIALTPMHGVGGAIVLDALARAGFTDVHVVDEQFEPDPDFPTVAFPNPEESGASDLLLALAGDVDADIAIALDPDADRCAVGTRVDGAWRMLTGDETGSLLGWFLLSAADDVSARGDLVEHDNLSAHDKEARSLTAQPPVVASTLVSSSLLQKIARGLGARHVTTLTGFKWLVRAGEPLRYAYEEAIGHCVDPDAVRDKDGISAAVALAVLADSCGRDGVGLPDLLLSLYEEHGVHLTRQHAVRVDDTTLIAALMTRLRTTPPTTLAGIEVTALDYSRRDDGLRTDAIALSGVADDGTSVRVMARPSGTEPKLKYYIEMTTPPDSGVSATHSTSRTTYGSDTRAAVRHLDAMTTRVVAELVEYSDAPPTPEVG</sequence>
<dbReference type="Gene3D" id="3.40.120.10">
    <property type="entry name" value="Alpha-D-Glucose-1,6-Bisphosphate, subunit A, domain 3"/>
    <property type="match status" value="3"/>
</dbReference>
<dbReference type="InterPro" id="IPR016055">
    <property type="entry name" value="A-D-PHexomutase_a/b/a-I/II/III"/>
</dbReference>
<dbReference type="PRINTS" id="PR00509">
    <property type="entry name" value="PGMPMM"/>
</dbReference>
<comment type="caution">
    <text evidence="11">The sequence shown here is derived from an EMBL/GenBank/DDBJ whole genome shotgun (WGS) entry which is preliminary data.</text>
</comment>
<dbReference type="PANTHER" id="PTHR45745:SF1">
    <property type="entry name" value="PHOSPHOGLUCOMUTASE 2B-RELATED"/>
    <property type="match status" value="1"/>
</dbReference>
<dbReference type="CDD" id="cd05799">
    <property type="entry name" value="PGM2"/>
    <property type="match status" value="1"/>
</dbReference>
<dbReference type="InterPro" id="IPR036900">
    <property type="entry name" value="A-D-PHexomutase_C_sf"/>
</dbReference>
<keyword evidence="6" id="KW-0413">Isomerase</keyword>
<evidence type="ECO:0000259" key="10">
    <source>
        <dbReference type="Pfam" id="PF02880"/>
    </source>
</evidence>
<dbReference type="GO" id="GO:0006166">
    <property type="term" value="P:purine ribonucleoside salvage"/>
    <property type="evidence" value="ECO:0007669"/>
    <property type="project" value="TreeGrafter"/>
</dbReference>
<evidence type="ECO:0000256" key="1">
    <source>
        <dbReference type="ARBA" id="ARBA00001946"/>
    </source>
</evidence>
<dbReference type="eggNOG" id="COG1109">
    <property type="taxonomic scope" value="Bacteria"/>
</dbReference>
<dbReference type="InterPro" id="IPR005844">
    <property type="entry name" value="A-D-PHexomutase_a/b/a-I"/>
</dbReference>
<keyword evidence="5 7" id="KW-0460">Magnesium</keyword>
<dbReference type="InterPro" id="IPR005845">
    <property type="entry name" value="A-D-PHexomutase_a/b/a-II"/>
</dbReference>
<dbReference type="Gene3D" id="3.30.310.50">
    <property type="entry name" value="Alpha-D-phosphohexomutase, C-terminal domain"/>
    <property type="match status" value="1"/>
</dbReference>
<dbReference type="EMBL" id="BANR01000006">
    <property type="protein sequence ID" value="GAC48619.1"/>
    <property type="molecule type" value="Genomic_DNA"/>
</dbReference>
<protein>
    <submittedName>
        <fullName evidence="11">Putative phosphoglucomutase</fullName>
    </submittedName>
</protein>
<organism evidence="11 12">
    <name type="scientific">Gordonia aichiensis NBRC 108223</name>
    <dbReference type="NCBI Taxonomy" id="1220583"/>
    <lineage>
        <taxon>Bacteria</taxon>
        <taxon>Bacillati</taxon>
        <taxon>Actinomycetota</taxon>
        <taxon>Actinomycetes</taxon>
        <taxon>Mycobacteriales</taxon>
        <taxon>Gordoniaceae</taxon>
        <taxon>Gordonia</taxon>
    </lineage>
</organism>
<feature type="domain" description="Alpha-D-phosphohexomutase alpha/beta/alpha" evidence="10">
    <location>
        <begin position="358"/>
        <end position="435"/>
    </location>
</feature>
<evidence type="ECO:0000256" key="3">
    <source>
        <dbReference type="ARBA" id="ARBA00022553"/>
    </source>
</evidence>
<comment type="similarity">
    <text evidence="2 7">Belongs to the phosphohexose mutase family.</text>
</comment>